<dbReference type="InterPro" id="IPR001789">
    <property type="entry name" value="Sig_transdc_resp-reg_receiver"/>
</dbReference>
<dbReference type="GO" id="GO:0016301">
    <property type="term" value="F:kinase activity"/>
    <property type="evidence" value="ECO:0007669"/>
    <property type="project" value="UniProtKB-KW"/>
</dbReference>
<evidence type="ECO:0000256" key="1">
    <source>
        <dbReference type="ARBA" id="ARBA00022553"/>
    </source>
</evidence>
<comment type="caution">
    <text evidence="4">The sequence shown here is derived from an EMBL/GenBank/DDBJ whole genome shotgun (WGS) entry which is preliminary data.</text>
</comment>
<keyword evidence="4" id="KW-0418">Kinase</keyword>
<evidence type="ECO:0000256" key="2">
    <source>
        <dbReference type="PROSITE-ProRule" id="PRU00169"/>
    </source>
</evidence>
<dbReference type="EMBL" id="BAABRO010000002">
    <property type="protein sequence ID" value="GAA5505743.1"/>
    <property type="molecule type" value="Genomic_DNA"/>
</dbReference>
<evidence type="ECO:0000259" key="3">
    <source>
        <dbReference type="PROSITE" id="PS50110"/>
    </source>
</evidence>
<organism evidence="4 5">
    <name type="scientific">Novipirellula caenicola</name>
    <dbReference type="NCBI Taxonomy" id="1536901"/>
    <lineage>
        <taxon>Bacteria</taxon>
        <taxon>Pseudomonadati</taxon>
        <taxon>Planctomycetota</taxon>
        <taxon>Planctomycetia</taxon>
        <taxon>Pirellulales</taxon>
        <taxon>Pirellulaceae</taxon>
        <taxon>Novipirellula</taxon>
    </lineage>
</organism>
<proteinExistence type="predicted"/>
<name>A0ABP9VNK6_9BACT</name>
<dbReference type="InterPro" id="IPR011006">
    <property type="entry name" value="CheY-like_superfamily"/>
</dbReference>
<keyword evidence="1 2" id="KW-0597">Phosphoprotein</keyword>
<evidence type="ECO:0000313" key="4">
    <source>
        <dbReference type="EMBL" id="GAA5505743.1"/>
    </source>
</evidence>
<sequence>MAPASKLLSYNSVPAGCPFGSAPLACGRQGFEAGKLVERGIVQAEDVVMMIVPNLLVTDDDSAFRRVVCEGLTRRGFQVSEASDGDEALQVIRTRRVHLALLDVHMPRVTGLDLLRQLVDTPDRPACVLMSAELDEQIRREAESMQAYQVLSKPIRLNQLCDVVVGALIDIYGWTPSKPR</sequence>
<keyword evidence="4" id="KW-0808">Transferase</keyword>
<keyword evidence="5" id="KW-1185">Reference proteome</keyword>
<reference evidence="4 5" key="1">
    <citation type="submission" date="2024-02" db="EMBL/GenBank/DDBJ databases">
        <title>Rhodopirellula caenicola NBRC 110016.</title>
        <authorList>
            <person name="Ichikawa N."/>
            <person name="Katano-Makiyama Y."/>
            <person name="Hidaka K."/>
        </authorList>
    </citation>
    <scope>NUCLEOTIDE SEQUENCE [LARGE SCALE GENOMIC DNA]</scope>
    <source>
        <strain evidence="4 5">NBRC 110016</strain>
    </source>
</reference>
<feature type="modified residue" description="4-aspartylphosphate" evidence="2">
    <location>
        <position position="103"/>
    </location>
</feature>
<dbReference type="Proteomes" id="UP001416858">
    <property type="component" value="Unassembled WGS sequence"/>
</dbReference>
<dbReference type="SMART" id="SM00448">
    <property type="entry name" value="REC"/>
    <property type="match status" value="1"/>
</dbReference>
<protein>
    <submittedName>
        <fullName evidence="4">Sensor histidine kinase RcsC</fullName>
    </submittedName>
</protein>
<dbReference type="PANTHER" id="PTHR44591:SF23">
    <property type="entry name" value="CHEY SUBFAMILY"/>
    <property type="match status" value="1"/>
</dbReference>
<dbReference type="SUPFAM" id="SSF52172">
    <property type="entry name" value="CheY-like"/>
    <property type="match status" value="1"/>
</dbReference>
<dbReference type="Pfam" id="PF00072">
    <property type="entry name" value="Response_reg"/>
    <property type="match status" value="1"/>
</dbReference>
<dbReference type="InterPro" id="IPR050595">
    <property type="entry name" value="Bact_response_regulator"/>
</dbReference>
<feature type="domain" description="Response regulatory" evidence="3">
    <location>
        <begin position="54"/>
        <end position="168"/>
    </location>
</feature>
<dbReference type="PANTHER" id="PTHR44591">
    <property type="entry name" value="STRESS RESPONSE REGULATOR PROTEIN 1"/>
    <property type="match status" value="1"/>
</dbReference>
<dbReference type="PROSITE" id="PS50110">
    <property type="entry name" value="RESPONSE_REGULATORY"/>
    <property type="match status" value="1"/>
</dbReference>
<gene>
    <name evidence="4" type="primary">rcsC_8</name>
    <name evidence="4" type="ORF">Rcae01_01190</name>
</gene>
<accession>A0ABP9VNK6</accession>
<dbReference type="CDD" id="cd00156">
    <property type="entry name" value="REC"/>
    <property type="match status" value="1"/>
</dbReference>
<dbReference type="Gene3D" id="3.40.50.2300">
    <property type="match status" value="1"/>
</dbReference>
<evidence type="ECO:0000313" key="5">
    <source>
        <dbReference type="Proteomes" id="UP001416858"/>
    </source>
</evidence>